<evidence type="ECO:0000259" key="8">
    <source>
        <dbReference type="Pfam" id="PF23598"/>
    </source>
</evidence>
<dbReference type="Gene3D" id="1.10.8.430">
    <property type="entry name" value="Helical domain of apoptotic protease-activating factors"/>
    <property type="match status" value="1"/>
</dbReference>
<dbReference type="InterPro" id="IPR055414">
    <property type="entry name" value="LRR_R13L4/SHOC2-like"/>
</dbReference>
<proteinExistence type="predicted"/>
<evidence type="ECO:0000259" key="6">
    <source>
        <dbReference type="Pfam" id="PF18052"/>
    </source>
</evidence>
<keyword evidence="1" id="KW-0677">Repeat</keyword>
<dbReference type="SUPFAM" id="SSF52540">
    <property type="entry name" value="P-loop containing nucleoside triphosphate hydrolases"/>
    <property type="match status" value="1"/>
</dbReference>
<dbReference type="AlphaFoldDB" id="A0A803MUR3"/>
<dbReference type="GO" id="GO:0051707">
    <property type="term" value="P:response to other organism"/>
    <property type="evidence" value="ECO:0007669"/>
    <property type="project" value="UniProtKB-ARBA"/>
</dbReference>
<dbReference type="GO" id="GO:0005524">
    <property type="term" value="F:ATP binding"/>
    <property type="evidence" value="ECO:0007669"/>
    <property type="project" value="UniProtKB-KW"/>
</dbReference>
<feature type="domain" description="NB-ARC" evidence="5">
    <location>
        <begin position="188"/>
        <end position="252"/>
    </location>
</feature>
<name>A0A803MUR3_CHEQI</name>
<evidence type="ECO:0000256" key="4">
    <source>
        <dbReference type="ARBA" id="ARBA00022840"/>
    </source>
</evidence>
<feature type="domain" description="Disease resistance R13L4/SHOC-2-like LRR" evidence="8">
    <location>
        <begin position="546"/>
        <end position="835"/>
    </location>
</feature>
<dbReference type="PANTHER" id="PTHR36766:SF40">
    <property type="entry name" value="DISEASE RESISTANCE PROTEIN RGA3"/>
    <property type="match status" value="1"/>
</dbReference>
<dbReference type="Pfam" id="PF23598">
    <property type="entry name" value="LRR_14"/>
    <property type="match status" value="1"/>
</dbReference>
<evidence type="ECO:0000259" key="5">
    <source>
        <dbReference type="Pfam" id="PF00931"/>
    </source>
</evidence>
<keyword evidence="10" id="KW-1185">Reference proteome</keyword>
<dbReference type="SUPFAM" id="SSF52058">
    <property type="entry name" value="L domain-like"/>
    <property type="match status" value="1"/>
</dbReference>
<keyword evidence="4" id="KW-0067">ATP-binding</keyword>
<dbReference type="InterPro" id="IPR058922">
    <property type="entry name" value="WHD_DRP"/>
</dbReference>
<dbReference type="Pfam" id="PF18052">
    <property type="entry name" value="Rx_N"/>
    <property type="match status" value="1"/>
</dbReference>
<evidence type="ECO:0000256" key="2">
    <source>
        <dbReference type="ARBA" id="ARBA00022741"/>
    </source>
</evidence>
<dbReference type="InterPro" id="IPR002182">
    <property type="entry name" value="NB-ARC"/>
</dbReference>
<feature type="domain" description="Disease resistance N-terminal" evidence="6">
    <location>
        <begin position="9"/>
        <end position="99"/>
    </location>
</feature>
<keyword evidence="2" id="KW-0547">Nucleotide-binding</keyword>
<dbReference type="Gene3D" id="1.20.5.4130">
    <property type="match status" value="1"/>
</dbReference>
<dbReference type="Gramene" id="AUR62035575-RA">
    <property type="protein sequence ID" value="AUR62035575-RA:cds"/>
    <property type="gene ID" value="AUR62035575"/>
</dbReference>
<dbReference type="SMR" id="A0A803MUR3"/>
<dbReference type="PANTHER" id="PTHR36766">
    <property type="entry name" value="PLANT BROAD-SPECTRUM MILDEW RESISTANCE PROTEIN RPW8"/>
    <property type="match status" value="1"/>
</dbReference>
<organism evidence="9 10">
    <name type="scientific">Chenopodium quinoa</name>
    <name type="common">Quinoa</name>
    <dbReference type="NCBI Taxonomy" id="63459"/>
    <lineage>
        <taxon>Eukaryota</taxon>
        <taxon>Viridiplantae</taxon>
        <taxon>Streptophyta</taxon>
        <taxon>Embryophyta</taxon>
        <taxon>Tracheophyta</taxon>
        <taxon>Spermatophyta</taxon>
        <taxon>Magnoliopsida</taxon>
        <taxon>eudicotyledons</taxon>
        <taxon>Gunneridae</taxon>
        <taxon>Pentapetalae</taxon>
        <taxon>Caryophyllales</taxon>
        <taxon>Chenopodiaceae</taxon>
        <taxon>Chenopodioideae</taxon>
        <taxon>Atripliceae</taxon>
        <taxon>Chenopodium</taxon>
    </lineage>
</organism>
<protein>
    <submittedName>
        <fullName evidence="9">Uncharacterized protein</fullName>
    </submittedName>
</protein>
<evidence type="ECO:0000313" key="10">
    <source>
        <dbReference type="Proteomes" id="UP000596660"/>
    </source>
</evidence>
<dbReference type="Proteomes" id="UP000596660">
    <property type="component" value="Unplaced"/>
</dbReference>
<dbReference type="GO" id="GO:0006952">
    <property type="term" value="P:defense response"/>
    <property type="evidence" value="ECO:0007669"/>
    <property type="project" value="UniProtKB-KW"/>
</dbReference>
<feature type="domain" description="Disease resistance protein winged helix" evidence="7">
    <location>
        <begin position="404"/>
        <end position="476"/>
    </location>
</feature>
<dbReference type="InterPro" id="IPR027417">
    <property type="entry name" value="P-loop_NTPase"/>
</dbReference>
<dbReference type="InterPro" id="IPR032675">
    <property type="entry name" value="LRR_dom_sf"/>
</dbReference>
<dbReference type="Pfam" id="PF23559">
    <property type="entry name" value="WHD_DRP"/>
    <property type="match status" value="1"/>
</dbReference>
<keyword evidence="3" id="KW-0611">Plant defense</keyword>
<dbReference type="Pfam" id="PF00931">
    <property type="entry name" value="NB-ARC"/>
    <property type="match status" value="1"/>
</dbReference>
<accession>A0A803MUR3</accession>
<dbReference type="GO" id="GO:0043531">
    <property type="term" value="F:ADP binding"/>
    <property type="evidence" value="ECO:0007669"/>
    <property type="project" value="InterPro"/>
</dbReference>
<evidence type="ECO:0000256" key="3">
    <source>
        <dbReference type="ARBA" id="ARBA00022821"/>
    </source>
</evidence>
<reference evidence="9" key="2">
    <citation type="submission" date="2021-03" db="UniProtKB">
        <authorList>
            <consortium name="EnsemblPlants"/>
        </authorList>
    </citation>
    <scope>IDENTIFICATION</scope>
</reference>
<sequence>MAEAIMAEVVSVIVEKLGSGAYKQILFAKDLDSHIKRLQELKTTIEATFLDAASLESWSNSQRDVLDKLNHALAELDDFLDEKTARAKQQEIIYGNKFVKAVRSFFSQSNPLVTPLRDAKKLKGIIKKFERIARDHAQFGAIVSIPPVTQARALSTDATWSQVITDVVIGRDGDRDSIVSILSDDSDSLVSETLSVASIVGIGGVGKTTLAQYVYHDERLKGCFDVQFWVSTNQNFDVKEVVEKILESSSDEMPFSRKQDGLRLKWLKLRNLLAVGAKGSKVLITTRFPTVAGIMDSAGPYMLGDLTERDSWLLFQKIAFTQWQEPGVEAIGEEIAKMCMNVPLVIRSIGGLLAGKQTLQEWKTFRDDQLKHFSSYGRDVIQTLKLSFDQLDARQKLCVAYCSLFPKGFVYDEDQMVRLWISLGYVVPQYRSQSLEEAASAYMLNLVNCGFFKIEQTYDFGTGVRLTMHNMMHDLVLSVSGFRYKMADSDTREFDEQVRHLSFGGTISESWVVPSSLFRTEHLQSFLLVVSRHCKLTLKNLSINDRSILRLKSLRVLDLHRLGLKIVPRSLGELQCLRYLNLSYNPMVKLPNSITRLVNLLSLDLFGCYKLEELPKDMSRLVRLRHLTVGYCNALSHMPKGLGNLTDLRTLDMFIQGEQNSENGSKADCVGGLAELNSLKNLMGKLTLRIFGRSMDTVSEAKAANLKSKDKLLGLNLEFIDGSLKHDEIVIEDLQPNSNLKELLIYGYAGERLPSWMLDRLHFWLPNLVSIWILQCEGCRYLCSFGRLPHLKNLNLLDLDNVEYIENCSGSNESSNDILHKHHAPLFPSLENLWLRNMPKLKGWKRIISNSEADSRQPTQNNLLERKLAFPRLKHMQVDKIKWVLLITGEFRGFTLEQLTVSRCEDLNAIPEWTTNLSSLKMLTLENCSKKLQERYLKPTGEDWPKIQHIPTISIFGSGGPCLQREYEKAG</sequence>
<evidence type="ECO:0000256" key="1">
    <source>
        <dbReference type="ARBA" id="ARBA00022737"/>
    </source>
</evidence>
<dbReference type="Gene3D" id="3.80.10.10">
    <property type="entry name" value="Ribonuclease Inhibitor"/>
    <property type="match status" value="1"/>
</dbReference>
<dbReference type="Gene3D" id="3.40.50.300">
    <property type="entry name" value="P-loop containing nucleotide triphosphate hydrolases"/>
    <property type="match status" value="1"/>
</dbReference>
<dbReference type="OMA" id="NDARMTE"/>
<dbReference type="EnsemblPlants" id="AUR62035575-RA">
    <property type="protein sequence ID" value="AUR62035575-RA:cds"/>
    <property type="gene ID" value="AUR62035575"/>
</dbReference>
<dbReference type="PRINTS" id="PR00364">
    <property type="entry name" value="DISEASERSIST"/>
</dbReference>
<evidence type="ECO:0000259" key="7">
    <source>
        <dbReference type="Pfam" id="PF23559"/>
    </source>
</evidence>
<dbReference type="InterPro" id="IPR042197">
    <property type="entry name" value="Apaf_helical"/>
</dbReference>
<reference evidence="9" key="1">
    <citation type="journal article" date="2017" name="Nature">
        <title>The genome of Chenopodium quinoa.</title>
        <authorList>
            <person name="Jarvis D.E."/>
            <person name="Ho Y.S."/>
            <person name="Lightfoot D.J."/>
            <person name="Schmoeckel S.M."/>
            <person name="Li B."/>
            <person name="Borm T.J.A."/>
            <person name="Ohyanagi H."/>
            <person name="Mineta K."/>
            <person name="Michell C.T."/>
            <person name="Saber N."/>
            <person name="Kharbatia N.M."/>
            <person name="Rupper R.R."/>
            <person name="Sharp A.R."/>
            <person name="Dally N."/>
            <person name="Boughton B.A."/>
            <person name="Woo Y.H."/>
            <person name="Gao G."/>
            <person name="Schijlen E.G.W.M."/>
            <person name="Guo X."/>
            <person name="Momin A.A."/>
            <person name="Negrao S."/>
            <person name="Al-Babili S."/>
            <person name="Gehring C."/>
            <person name="Roessner U."/>
            <person name="Jung C."/>
            <person name="Murphy K."/>
            <person name="Arold S.T."/>
            <person name="Gojobori T."/>
            <person name="van der Linden C.G."/>
            <person name="van Loo E.N."/>
            <person name="Jellen E.N."/>
            <person name="Maughan P.J."/>
            <person name="Tester M."/>
        </authorList>
    </citation>
    <scope>NUCLEOTIDE SEQUENCE [LARGE SCALE GENOMIC DNA]</scope>
    <source>
        <strain evidence="9">cv. PI 614886</strain>
    </source>
</reference>
<dbReference type="InterPro" id="IPR041118">
    <property type="entry name" value="Rx_N"/>
</dbReference>
<evidence type="ECO:0000313" key="9">
    <source>
        <dbReference type="EnsemblPlants" id="AUR62035575-RA:cds"/>
    </source>
</evidence>